<keyword evidence="3" id="KW-0121">Carboxypeptidase</keyword>
<evidence type="ECO:0000313" key="4">
    <source>
        <dbReference type="Proteomes" id="UP000199138"/>
    </source>
</evidence>
<evidence type="ECO:0000259" key="2">
    <source>
        <dbReference type="Pfam" id="PF14905"/>
    </source>
</evidence>
<dbReference type="Gene3D" id="2.170.130.10">
    <property type="entry name" value="TonB-dependent receptor, plug domain"/>
    <property type="match status" value="1"/>
</dbReference>
<reference evidence="3 4" key="1">
    <citation type="submission" date="2016-10" db="EMBL/GenBank/DDBJ databases">
        <authorList>
            <person name="de Groot N.N."/>
        </authorList>
    </citation>
    <scope>NUCLEOTIDE SEQUENCE [LARGE SCALE GENOMIC DNA]</scope>
    <source>
        <strain evidence="3 4">CGMCC 1.12333</strain>
    </source>
</reference>
<dbReference type="Pfam" id="PF13620">
    <property type="entry name" value="CarboxypepD_reg"/>
    <property type="match status" value="1"/>
</dbReference>
<proteinExistence type="predicted"/>
<dbReference type="InterPro" id="IPR008969">
    <property type="entry name" value="CarboxyPept-like_regulatory"/>
</dbReference>
<keyword evidence="3" id="KW-0645">Protease</keyword>
<dbReference type="SUPFAM" id="SSF49464">
    <property type="entry name" value="Carboxypeptidase regulatory domain-like"/>
    <property type="match status" value="1"/>
</dbReference>
<dbReference type="OrthoDB" id="1682379at2"/>
<dbReference type="EMBL" id="FPBK01000001">
    <property type="protein sequence ID" value="SFU30532.1"/>
    <property type="molecule type" value="Genomic_DNA"/>
</dbReference>
<organism evidence="3 4">
    <name type="scientific">Pustulibacterium marinum</name>
    <dbReference type="NCBI Taxonomy" id="1224947"/>
    <lineage>
        <taxon>Bacteria</taxon>
        <taxon>Pseudomonadati</taxon>
        <taxon>Bacteroidota</taxon>
        <taxon>Flavobacteriia</taxon>
        <taxon>Flavobacteriales</taxon>
        <taxon>Flavobacteriaceae</taxon>
        <taxon>Pustulibacterium</taxon>
    </lineage>
</organism>
<gene>
    <name evidence="3" type="ORF">SAMN05216480_101578</name>
</gene>
<name>A0A1I7F2W3_9FLAO</name>
<feature type="domain" description="Outer membrane protein beta-barrel" evidence="2">
    <location>
        <begin position="444"/>
        <end position="779"/>
    </location>
</feature>
<dbReference type="Pfam" id="PF14905">
    <property type="entry name" value="OMP_b-brl_3"/>
    <property type="match status" value="1"/>
</dbReference>
<feature type="signal peptide" evidence="1">
    <location>
        <begin position="1"/>
        <end position="20"/>
    </location>
</feature>
<dbReference type="Proteomes" id="UP000199138">
    <property type="component" value="Unassembled WGS sequence"/>
</dbReference>
<evidence type="ECO:0000256" key="1">
    <source>
        <dbReference type="SAM" id="SignalP"/>
    </source>
</evidence>
<dbReference type="SUPFAM" id="SSF56935">
    <property type="entry name" value="Porins"/>
    <property type="match status" value="1"/>
</dbReference>
<dbReference type="InterPro" id="IPR037066">
    <property type="entry name" value="Plug_dom_sf"/>
</dbReference>
<dbReference type="InterPro" id="IPR041700">
    <property type="entry name" value="OMP_b-brl_3"/>
</dbReference>
<evidence type="ECO:0000313" key="3">
    <source>
        <dbReference type="EMBL" id="SFU30532.1"/>
    </source>
</evidence>
<dbReference type="Gene3D" id="2.60.40.1120">
    <property type="entry name" value="Carboxypeptidase-like, regulatory domain"/>
    <property type="match status" value="1"/>
</dbReference>
<protein>
    <submittedName>
        <fullName evidence="3">Carboxypeptidase regulatory-like domain-containing protein</fullName>
    </submittedName>
</protein>
<keyword evidence="1" id="KW-0732">Signal</keyword>
<keyword evidence="3" id="KW-0378">Hydrolase</keyword>
<sequence>MKKNVLFFLLCAFCMAIGQAQDYTVSGTVKDEFDNTLESATVFVETIADSTLINYTVTNQNGVFELEFKTKKPKARVVITYNGYQTYRKELTLTKETFALGTVSMQPYAMELEGVSVVGESAPITVKADTLEFNASSFKVAPDSNVEQMLKQLPGVDVKPDGTITVNGKEVNNILVNGKPFFGSDGKIATQNLPAELIEKIQVTNTKTDEEELSGDKASGDNKTINLTIAEDKNKGLFGKAMAGYGTDDRYESSLLFNTFKGDRKISVLASSNNINSVGFSMDEVFDNMGGGRNSWDTFDELQSATRYGITQSNMIGFNYADSFLDEKIEPNLTYYFTETNTDNDNVTSTENFQPDRTTFTNSNSVTDNYSRTHTVSGDRTTIKIDSTLTIRVNPNFKQSTNVNNYTQAEATTDEEGALLNDSQSKSVTNKESTSFENRLYLFKKLAKKGRGYNVSFNNTNSRSNTDLNTQSETNFYETGDPSDIRDQNRFTRNTTDEYRLSAGFREPLTDSLRLNIDATYKYTNDLDQRNTFDFDGTAYTDLNAEQSYYYDSKTNTFSPEAGLSVQKKNLWLSLDLGADIIDFKNRSVYVGATTELNQSYVFPTVSARGRIQIGKSKSIYMNYNYDVSLPSAQQLLPVANLSNPLSTIIGNPDLDPTRNNNLYFNFNNFDFSTRTGLFIWGGGSTTNNQVVSSTTYDDANKATTTYENLDDVYSGFGGFSYSKSFKGENGNSLRYRASIDANYSKSKGLTNAELYESDRWTLSPGVSVTYEIPELVTIEPSYRLNYYDTKYDNYVIDATSNVTHTANVQTTLYWPKNVVWGNDFGYTYNSNIADGFRKDFYLWNMSLGYNFYKDRFLAKVKVYDLLDQNLSATRTITPTAIVDEQNTVLKRYVMFSLTYNLEMFGGQKKKERHFMRF</sequence>
<dbReference type="AlphaFoldDB" id="A0A1I7F2W3"/>
<accession>A0A1I7F2W3</accession>
<keyword evidence="4" id="KW-1185">Reference proteome</keyword>
<dbReference type="RefSeq" id="WP_093022767.1">
    <property type="nucleotide sequence ID" value="NZ_FPBK01000001.1"/>
</dbReference>
<dbReference type="STRING" id="1224947.SAMN05216480_101578"/>
<dbReference type="GO" id="GO:0004180">
    <property type="term" value="F:carboxypeptidase activity"/>
    <property type="evidence" value="ECO:0007669"/>
    <property type="project" value="UniProtKB-KW"/>
</dbReference>
<feature type="chain" id="PRO_5011561944" evidence="1">
    <location>
        <begin position="21"/>
        <end position="918"/>
    </location>
</feature>